<protein>
    <submittedName>
        <fullName evidence="1">Uncharacterized protein</fullName>
    </submittedName>
</protein>
<proteinExistence type="predicted"/>
<evidence type="ECO:0000313" key="2">
    <source>
        <dbReference type="Proteomes" id="UP000828941"/>
    </source>
</evidence>
<comment type="caution">
    <text evidence="1">The sequence shown here is derived from an EMBL/GenBank/DDBJ whole genome shotgun (WGS) entry which is preliminary data.</text>
</comment>
<accession>A0ACB9NNU9</accession>
<organism evidence="1 2">
    <name type="scientific">Bauhinia variegata</name>
    <name type="common">Purple orchid tree</name>
    <name type="synonym">Phanera variegata</name>
    <dbReference type="NCBI Taxonomy" id="167791"/>
    <lineage>
        <taxon>Eukaryota</taxon>
        <taxon>Viridiplantae</taxon>
        <taxon>Streptophyta</taxon>
        <taxon>Embryophyta</taxon>
        <taxon>Tracheophyta</taxon>
        <taxon>Spermatophyta</taxon>
        <taxon>Magnoliopsida</taxon>
        <taxon>eudicotyledons</taxon>
        <taxon>Gunneridae</taxon>
        <taxon>Pentapetalae</taxon>
        <taxon>rosids</taxon>
        <taxon>fabids</taxon>
        <taxon>Fabales</taxon>
        <taxon>Fabaceae</taxon>
        <taxon>Cercidoideae</taxon>
        <taxon>Cercideae</taxon>
        <taxon>Bauhiniinae</taxon>
        <taxon>Bauhinia</taxon>
    </lineage>
</organism>
<keyword evidence="2" id="KW-1185">Reference proteome</keyword>
<name>A0ACB9NNU9_BAUVA</name>
<dbReference type="Proteomes" id="UP000828941">
    <property type="component" value="Chromosome 6"/>
</dbReference>
<gene>
    <name evidence="1" type="ORF">L6164_016417</name>
</gene>
<evidence type="ECO:0000313" key="1">
    <source>
        <dbReference type="EMBL" id="KAI4338063.1"/>
    </source>
</evidence>
<sequence length="372" mass="40341">MMGIVLSMLLVQVFATGMQLLSRVILVEGTFIFALLAYRHIVAAFCVAPFAFCLERGKVSKPGWSVWLCLFLNSLVGITMAMGFFYYGLRDTSATYSMNFLNLIPIFTFLFSIICRMEKLGLQTWAGKAKIMGAILCVGGALTISLYKGKAFYIGHHSDQAHISAKASNTNMLRGTLFLIASCLSYTAWYIVQAKLLNAFPFKYCATMLTCIMATMQAAVVGLCIDRSTAAWKLSWDLKLVTILYSGALATAATFCLISWVIAEKGPTYPPMFNPLALVFVAISEGILLGAPIRVGTLLGMVLIICGLYSFLWGKRTETEALPQANAAAGEVSMSVDPSAAALQGTAIVMPSPSPNNVGLLFEKIDTNTKRP</sequence>
<dbReference type="EMBL" id="CM039431">
    <property type="protein sequence ID" value="KAI4338063.1"/>
    <property type="molecule type" value="Genomic_DNA"/>
</dbReference>
<reference evidence="1 2" key="1">
    <citation type="journal article" date="2022" name="DNA Res.">
        <title>Chromosomal-level genome assembly of the orchid tree Bauhinia variegata (Leguminosae; Cercidoideae) supports the allotetraploid origin hypothesis of Bauhinia.</title>
        <authorList>
            <person name="Zhong Y."/>
            <person name="Chen Y."/>
            <person name="Zheng D."/>
            <person name="Pang J."/>
            <person name="Liu Y."/>
            <person name="Luo S."/>
            <person name="Meng S."/>
            <person name="Qian L."/>
            <person name="Wei D."/>
            <person name="Dai S."/>
            <person name="Zhou R."/>
        </authorList>
    </citation>
    <scope>NUCLEOTIDE SEQUENCE [LARGE SCALE GENOMIC DNA]</scope>
    <source>
        <strain evidence="1">BV-YZ2020</strain>
    </source>
</reference>